<protein>
    <submittedName>
        <fullName evidence="6">Conserved repeat domain-containing protein</fullName>
    </submittedName>
</protein>
<keyword evidence="2" id="KW-0472">Membrane</keyword>
<dbReference type="RefSeq" id="WP_083371444.1">
    <property type="nucleotide sequence ID" value="NZ_LT629776.1"/>
</dbReference>
<evidence type="ECO:0000259" key="5">
    <source>
        <dbReference type="Pfam" id="PF25564"/>
    </source>
</evidence>
<feature type="domain" description="GEVED" evidence="3">
    <location>
        <begin position="846"/>
        <end position="926"/>
    </location>
</feature>
<sequence length="3819" mass="394073">MRRQGLAGAVGGSLVLTLGLVAAPVVYEPLANDLPAAEAVPGSPGVMEAPTNFFAENFENVTWQEPVGTGGGSDEAAWDADDFVQTLTEYPFGDDGTAADFQPGYVNENGTTTYSADPQWAAGTNCNGFVLAAHGAQSYSNTNGNVALPNAGPAQACGDAPSWNAVRLLANVMGQYHLNENQNPYFDQDLGDPDDFLENHVVSSYTAGSNIAPGTMLEFDEPIDVDPGRYYQASIDIAAMSCVTTGNGAIPQIFLKQSDGTESPVFSNAINTCNPGALGTVYQYGPGGGGNTTGRQRTTRVGTFLSDQALRSTGDTLGIRINNDQSSTNGNDSAFDNLVVIDTTPKIDKEFSSYPGPGSDGVYPTGTDGTLTFTITNTFDPLDPDEPSGPKEDFGFTDTINDSNLQLTGTSETTCGDGTVTVDSAAGTVALDGGDLVDPNLVSCTVTVGVTSDVAGTYTNGPDDMELIGLNPPGDTSIAFEDVEPVECSSTAQLWQATDDSPPTTVFDLNLITGDYVDQGEVPEHSINAVGYSALDGWFWGSRNLNESTTSPEIVATSPDYSEQVLYGSPNFDDVPFGTGSFSSGVNIGDVSPEGIWYGSTSENTGAAWLSVDVDPSSPTFMRVLDGDTSYGTGNNNLQPGDDWSYYDGKLWSVGYNSSNNSTVLFSLDPSVDNVNLVNENNYGVIKAPDNINPSNPPGGGKAWGATYTDDSGFLYASNNGTGQIWRFNMNDPTEPAAFFSYGPASGGNDGSRCPGPLPIDFGDAPDSYQTLLESTGPFHGVTNDPADPLLTIGDTVTIETDGQPDVSAGLDEDDAFTEDPTVNVDADESTLTIPITNNSSDGAALAGWIDFDLSGTFDEDERSVIDTGLATGDAVLTWSVPADAVPGDSYLRLRAALVPGDDLPTDTSDIGPGVDSGEVEDWPITLEELPRDFGDAPDSFGTLDASGGASHGVIDYDDTTNTAPLMLGDSTTVDVEEDGVPTVGADGDDLADVDDEAAIAEPVVAGLDSPFVTSVTATNDSLTDATLVGWLDVNNNGVFDTGEISDVVAVPAESGAADYALTLPAPTSTDDTYLRLRLFAGGNDTPLPTGAWTGGEVEDYLVTVVEPELAVEKTASTDEAAPGEDVTYTITVENTGAVDFTESNPATVSDDLSGVIDDATYNDDAAATSDVDGNTPPAPSYTEPELSWSGPLAAGETVTITYTVTVADPLSETGDGVLDNVVSAPFSNCEDTPDAPECNPQVPIKSLEITKSADPGDEVLAGETVTYSITVENTGGYAYTALDPVTVTDDLTDVLDDATYVDGSEDATSSIVANTPPVPSYSDPVLSWTGPLDVGETVTITYQVTVDDPLSETGDGILDNAVTGPEESTCPPDSTDPECNPQVPVKALDITKASDADGSVAAGDVVTYTVTVENTGQVDYVDPDLVEISDDLSAVLDDATYNDDAAAVSSDGVTVDDPTFADPTLSWSGPLAAGETVEITYSVTVDDPPGDGADGLLDNAVVGPPESNCDPDQDPADPDCTTSVASRSLDITKSADPAGEVLAGESVEYTITLENTGEADYTVADPADISDDLSGVLDDATYNDDAAAVSSDGASVDDPTFADPTLSWSGPIAAGQTVTITYSVTVDDPPSAGADGNLENAVVGPPESNCDEDQDPADPDCTTQVPVKSVDILKTADGPETLQPGDTVEYTIEVTNTGGVDYVDPDLVEISDDLSDVLNDADYDGNAVATSNIGGNTPPAPTYTAPELSWAGPLEVGETVTITYSVTLTDPPGPDADGQLDNAVVGPPESNCDENQSPPDPACSETVPEPLLELTKESDAVGEVLPGDTVTYTVTVENIGDSAYTDAVPAYVFDDLTDVLDDATYNDDAVATPDQGEFDYTEPVLTWFGPLAPGELVTITYSVTVDDPPGDDADGVLFNALVAEGSNCDEDTDDPDCTDTVPVRSLDIDKSSDAGDSVAPGDVVTYSIAVTNTGSVDYTLLDPAVVVDDLTDVLDDGVYNDDAVATSDIVANVPPAPQYENPQLSWQGPLEPGETVTITYSITVDDPLADDADGVLANTVVGPPESSCDPEQDPADPDCTVTTPIRELGVVKTSDAVESVAPGDVVTYTVEVTNTGQAPYTVEDPATVTDDLSGVLDDATYNGDAAATSDGDTTPPAPVASAVSETITWSGPLEVGETVTITYSVTVDDPPGEDADGVLENAVTGPDSNCPEGSTDPDCTVTTPVRGLDVVKTSDAGGEVAAGDTVTYTVTVTNTGGFDYTVLTPVEVSDDLTGVLDDAEYNDDAAANPDSGTFAYTEPVLTWTGPLAAGESVELTYSVTVEDPLAEPGDGVLENTVVVPGTNCPEGSEDPDCTVTTPVRSLEIVKTSDNDNGEVDAGETILYTIEVTNTGAVDYVDPDLVVITDDLSNVLDDAAYNDDAAATSTGAVPPAPTYTEPVLSWTGPLAAGETVTITYSVTVDDPPTGDQILSNTVVGPPESNCDPDQIPADPDCTAEIPEHAASVVKTSDAGESVVPGDVVTYEVVVTNTGAIDYTDAFPLKVADDLSEVLDDATYNDDAAAAPEAGEFVFADPFLQWTGPLAVGESVTLTYSVTVDDPPGAGADGELTNVVIVPGSNCPEGTEDPDCSTTTPVRSLDIVKTSDAVGSVTAGDTVEYTVTITNTGTVDYADGELTVSDDLTGVLDDATYNDDAAANPDTGVFDYTEPVLTWTGGLAAGESVELTYSVTVNDPDEGDASLVNAVVGPPESNCEEDSEDPDCTETVPVRRAEVAKTSDAAGSVLPGDVVTYTVTIENTGDAPYTMLNPATMVDDLTDVLDDATYNDDATAMSSVVTSTPPAPAYARPDLTWTGPLAVGETVTITYSVTVDDPLAESGDGVLDNAVVGPEGSNCPEGSEDPDCTETVPVQSLEIAKTSDVEGSVAPGETVTYTVVVTNTGAVDYTDASPVVVVDDLSEVLDDAAYNDDAAASPASGSFVFADPELTWTGPLVAGESVELTYSVTIDDPVDGDHVVTNTIVGPPESNCQDGSEDPDCGTSEPIRELDLVKTSDGGSDALESGQVVTYEITVTNTGQAPYTGADPAVITDDLSDVLDDATYNDDAAVDPDQGLLDYTEPVLSWTGPLDVGASVTITYSVTVNDPDEGDKVLRNSVVGPPESNCDPDQTPADPDCTEIVPQPDLTLAKTSDAGESVSPGDTVTYTVSVENSGAVAYTDDFPAVVTDDLTDVLDDATYNGDASADPDQGTFTFTDPYLVWESALEPGDVVELTYSVTVNDPATGDGQIANVVTSPDSTCEEGSEDPDCGTSTLVKDLDVTKTVTPEGSAAPGDELTYEVTLTNTGAYSFTDADPASLVDDLTDVLDDAVVVDGPTVDPEVGTLTELDPYIVWVGPLAAGDAVVVTYTVEINDPVTGDGVVANTAYAPPTEPCTDPDGCESLPPIEPPEGCVDGSTPDGQPCGSTTTPVREVEIVKTSDAGEQAVPGQVVTYSVQVTNTGGADYTSEEPLTVTDDLTGVLDDATYNDDAAADPDQGSFTYSDPELVWSGPLDAGATVTLTYSVTVNDPVTGDGSVDNAVVGPPESNCYEPMSPAGASIGGVLPMAASIEDCSTTVPVVERPLEIVKTSDAATDVTVGDDVTYTVTVTNTGEADYTETDPATVVDDMTQVLDDATYNNDASASPAVGEFAFESPQLFWSGPLAAGESVTLTYSVTLTGEGDGDVLNVVFQPSGPGCTTIPDCGDITPPDPGECTDGVDENGQPCDEHEFTVTPPTTPTPGPSLPVTGAQIAALAALVLLLLIGGAALLGSGRLRRRHDGHDDAGGVGSL</sequence>
<feature type="domain" description="DUF7927" evidence="4">
    <location>
        <begin position="1947"/>
        <end position="2083"/>
    </location>
</feature>
<dbReference type="InterPro" id="IPR051172">
    <property type="entry name" value="Chlamydia_OmcB"/>
</dbReference>
<feature type="domain" description="DUF7927" evidence="4">
    <location>
        <begin position="2089"/>
        <end position="2223"/>
    </location>
</feature>
<keyword evidence="7" id="KW-1185">Reference proteome</keyword>
<dbReference type="Pfam" id="PF25549">
    <property type="entry name" value="DUF7927"/>
    <property type="match status" value="19"/>
</dbReference>
<dbReference type="Pfam" id="PF20009">
    <property type="entry name" value="GEVED"/>
    <property type="match status" value="2"/>
</dbReference>
<feature type="domain" description="DUF7927" evidence="4">
    <location>
        <begin position="2908"/>
        <end position="3032"/>
    </location>
</feature>
<feature type="domain" description="DUF7927" evidence="4">
    <location>
        <begin position="2636"/>
        <end position="2762"/>
    </location>
</feature>
<keyword evidence="2" id="KW-0812">Transmembrane</keyword>
<dbReference type="InterPro" id="IPR045474">
    <property type="entry name" value="GEVED"/>
</dbReference>
<feature type="domain" description="DUF7927" evidence="4">
    <location>
        <begin position="1672"/>
        <end position="1807"/>
    </location>
</feature>
<dbReference type="Proteomes" id="UP000185663">
    <property type="component" value="Chromosome I"/>
</dbReference>
<organism evidence="6 7">
    <name type="scientific">Paraoerskovia marina</name>
    <dbReference type="NCBI Taxonomy" id="545619"/>
    <lineage>
        <taxon>Bacteria</taxon>
        <taxon>Bacillati</taxon>
        <taxon>Actinomycetota</taxon>
        <taxon>Actinomycetes</taxon>
        <taxon>Micrococcales</taxon>
        <taxon>Cellulomonadaceae</taxon>
        <taxon>Paraoerskovia</taxon>
    </lineage>
</organism>
<feature type="domain" description="DUF7927" evidence="4">
    <location>
        <begin position="3041"/>
        <end position="3170"/>
    </location>
</feature>
<name>A0A1H1NC90_9CELL</name>
<dbReference type="OrthoDB" id="134475at2"/>
<feature type="domain" description="DUF7927" evidence="4">
    <location>
        <begin position="3463"/>
        <end position="3576"/>
    </location>
</feature>
<evidence type="ECO:0000256" key="2">
    <source>
        <dbReference type="SAM" id="Phobius"/>
    </source>
</evidence>
<feature type="region of interest" description="Disordered" evidence="1">
    <location>
        <begin position="1631"/>
        <end position="1660"/>
    </location>
</feature>
<feature type="compositionally biased region" description="Low complexity" evidence="1">
    <location>
        <begin position="1488"/>
        <end position="1499"/>
    </location>
</feature>
<feature type="region of interest" description="Disordered" evidence="1">
    <location>
        <begin position="1770"/>
        <end position="1805"/>
    </location>
</feature>
<feature type="transmembrane region" description="Helical" evidence="2">
    <location>
        <begin position="3780"/>
        <end position="3798"/>
    </location>
</feature>
<gene>
    <name evidence="6" type="ORF">SAMN04489860_0480</name>
</gene>
<feature type="domain" description="DUF7927" evidence="4">
    <location>
        <begin position="2363"/>
        <end position="2495"/>
    </location>
</feature>
<dbReference type="eggNOG" id="COG3386">
    <property type="taxonomic scope" value="Bacteria"/>
</dbReference>
<feature type="domain" description="DUF7927" evidence="4">
    <location>
        <begin position="1112"/>
        <end position="1242"/>
    </location>
</feature>
<feature type="domain" description="DUF7927" evidence="4">
    <location>
        <begin position="3613"/>
        <end position="3745"/>
    </location>
</feature>
<dbReference type="Gene3D" id="2.60.40.10">
    <property type="entry name" value="Immunoglobulins"/>
    <property type="match status" value="4"/>
</dbReference>
<feature type="domain" description="DUF7927" evidence="4">
    <location>
        <begin position="1813"/>
        <end position="1941"/>
    </location>
</feature>
<dbReference type="eggNOG" id="COG4932">
    <property type="taxonomic scope" value="Bacteria"/>
</dbReference>
<feature type="domain" description="DUF7927" evidence="4">
    <location>
        <begin position="3309"/>
        <end position="3434"/>
    </location>
</feature>
<feature type="domain" description="DUF7927" evidence="4">
    <location>
        <begin position="3177"/>
        <end position="3301"/>
    </location>
</feature>
<feature type="compositionally biased region" description="Acidic residues" evidence="1">
    <location>
        <begin position="1650"/>
        <end position="1659"/>
    </location>
</feature>
<feature type="domain" description="DUF7927" evidence="4">
    <location>
        <begin position="2503"/>
        <end position="2631"/>
    </location>
</feature>
<feature type="region of interest" description="Disordered" evidence="1">
    <location>
        <begin position="1165"/>
        <end position="1188"/>
    </location>
</feature>
<accession>A0A1H1NC90</accession>
<reference evidence="6 7" key="1">
    <citation type="submission" date="2016-10" db="EMBL/GenBank/DDBJ databases">
        <authorList>
            <person name="de Groot N.N."/>
        </authorList>
    </citation>
    <scope>NUCLEOTIDE SEQUENCE [LARGE SCALE GENOMIC DNA]</scope>
    <source>
        <strain evidence="6 7">DSM 22126</strain>
    </source>
</reference>
<feature type="region of interest" description="Disordered" evidence="1">
    <location>
        <begin position="1488"/>
        <end position="1523"/>
    </location>
</feature>
<dbReference type="GO" id="GO:0005975">
    <property type="term" value="P:carbohydrate metabolic process"/>
    <property type="evidence" value="ECO:0007669"/>
    <property type="project" value="UniProtKB-ARBA"/>
</dbReference>
<evidence type="ECO:0000256" key="1">
    <source>
        <dbReference type="SAM" id="MobiDB-lite"/>
    </source>
</evidence>
<evidence type="ECO:0000259" key="3">
    <source>
        <dbReference type="Pfam" id="PF20009"/>
    </source>
</evidence>
<dbReference type="Gene3D" id="2.60.40.740">
    <property type="match status" value="1"/>
</dbReference>
<proteinExistence type="predicted"/>
<dbReference type="eggNOG" id="COG1361">
    <property type="taxonomic scope" value="Bacteria"/>
</dbReference>
<dbReference type="Pfam" id="PF25564">
    <property type="entry name" value="DUF7933"/>
    <property type="match status" value="1"/>
</dbReference>
<dbReference type="PANTHER" id="PTHR34819:SF3">
    <property type="entry name" value="CELL SURFACE PROTEIN"/>
    <property type="match status" value="1"/>
</dbReference>
<feature type="domain" description="DUF7933" evidence="5">
    <location>
        <begin position="364"/>
        <end position="461"/>
    </location>
</feature>
<feature type="domain" description="DUF7927" evidence="4">
    <location>
        <begin position="1389"/>
        <end position="1523"/>
    </location>
</feature>
<feature type="domain" description="DUF7927" evidence="4">
    <location>
        <begin position="2229"/>
        <end position="2357"/>
    </location>
</feature>
<dbReference type="EMBL" id="LT629776">
    <property type="protein sequence ID" value="SDR95979.1"/>
    <property type="molecule type" value="Genomic_DNA"/>
</dbReference>
<feature type="domain" description="GEVED" evidence="3">
    <location>
        <begin position="1028"/>
        <end position="1104"/>
    </location>
</feature>
<dbReference type="InterPro" id="IPR047589">
    <property type="entry name" value="DUF11_rpt"/>
</dbReference>
<keyword evidence="2" id="KW-1133">Transmembrane helix</keyword>
<dbReference type="STRING" id="545619.SAMN04489860_0480"/>
<dbReference type="InterPro" id="IPR057687">
    <property type="entry name" value="DUF7927"/>
</dbReference>
<dbReference type="InterPro" id="IPR013783">
    <property type="entry name" value="Ig-like_fold"/>
</dbReference>
<dbReference type="PANTHER" id="PTHR34819">
    <property type="entry name" value="LARGE CYSTEINE-RICH PERIPLASMIC PROTEIN OMCB"/>
    <property type="match status" value="1"/>
</dbReference>
<dbReference type="NCBIfam" id="TIGR01451">
    <property type="entry name" value="B_ant_repeat"/>
    <property type="match status" value="2"/>
</dbReference>
<feature type="domain" description="DUF7927" evidence="4">
    <location>
        <begin position="1248"/>
        <end position="1382"/>
    </location>
</feature>
<feature type="domain" description="DUF7927" evidence="4">
    <location>
        <begin position="1530"/>
        <end position="1665"/>
    </location>
</feature>
<evidence type="ECO:0000313" key="6">
    <source>
        <dbReference type="EMBL" id="SDR95979.1"/>
    </source>
</evidence>
<dbReference type="InterPro" id="IPR057693">
    <property type="entry name" value="DUF7933"/>
</dbReference>
<feature type="domain" description="DUF7927" evidence="4">
    <location>
        <begin position="2769"/>
        <end position="2902"/>
    </location>
</feature>
<evidence type="ECO:0000259" key="4">
    <source>
        <dbReference type="Pfam" id="PF25549"/>
    </source>
</evidence>
<evidence type="ECO:0000313" key="7">
    <source>
        <dbReference type="Proteomes" id="UP000185663"/>
    </source>
</evidence>